<evidence type="ECO:0000313" key="2">
    <source>
        <dbReference type="Proteomes" id="UP000789759"/>
    </source>
</evidence>
<comment type="caution">
    <text evidence="1">The sequence shown here is derived from an EMBL/GenBank/DDBJ whole genome shotgun (WGS) entry which is preliminary data.</text>
</comment>
<protein>
    <submittedName>
        <fullName evidence="1">20020_t:CDS:1</fullName>
    </submittedName>
</protein>
<dbReference type="EMBL" id="CAJVQA010082299">
    <property type="protein sequence ID" value="CAG8837746.1"/>
    <property type="molecule type" value="Genomic_DNA"/>
</dbReference>
<accession>A0A9N9KLD7</accession>
<dbReference type="OrthoDB" id="2437647at2759"/>
<feature type="non-terminal residue" evidence="1">
    <location>
        <position position="1"/>
    </location>
</feature>
<sequence>HMMIRKHDGCSRHNLSQYINVLPKTSPKDKSQQCVCKAYAEILKEEA</sequence>
<dbReference type="AlphaFoldDB" id="A0A9N9KLD7"/>
<organism evidence="1 2">
    <name type="scientific">Cetraspora pellucida</name>
    <dbReference type="NCBI Taxonomy" id="1433469"/>
    <lineage>
        <taxon>Eukaryota</taxon>
        <taxon>Fungi</taxon>
        <taxon>Fungi incertae sedis</taxon>
        <taxon>Mucoromycota</taxon>
        <taxon>Glomeromycotina</taxon>
        <taxon>Glomeromycetes</taxon>
        <taxon>Diversisporales</taxon>
        <taxon>Gigasporaceae</taxon>
        <taxon>Cetraspora</taxon>
    </lineage>
</organism>
<proteinExistence type="predicted"/>
<evidence type="ECO:0000313" key="1">
    <source>
        <dbReference type="EMBL" id="CAG8837746.1"/>
    </source>
</evidence>
<keyword evidence="2" id="KW-1185">Reference proteome</keyword>
<reference evidence="1" key="1">
    <citation type="submission" date="2021-06" db="EMBL/GenBank/DDBJ databases">
        <authorList>
            <person name="Kallberg Y."/>
            <person name="Tangrot J."/>
            <person name="Rosling A."/>
        </authorList>
    </citation>
    <scope>NUCLEOTIDE SEQUENCE</scope>
    <source>
        <strain evidence="1">FL966</strain>
    </source>
</reference>
<name>A0A9N9KLD7_9GLOM</name>
<dbReference type="Proteomes" id="UP000789759">
    <property type="component" value="Unassembled WGS sequence"/>
</dbReference>
<gene>
    <name evidence="1" type="ORF">CPELLU_LOCUS21608</name>
</gene>